<gene>
    <name evidence="1" type="ORF">DFP72DRAFT_907148</name>
</gene>
<dbReference type="EMBL" id="JACGCI010000049">
    <property type="protein sequence ID" value="KAF6751469.1"/>
    <property type="molecule type" value="Genomic_DNA"/>
</dbReference>
<accession>A0A8H6HRP0</accession>
<organism evidence="1 2">
    <name type="scientific">Ephemerocybe angulata</name>
    <dbReference type="NCBI Taxonomy" id="980116"/>
    <lineage>
        <taxon>Eukaryota</taxon>
        <taxon>Fungi</taxon>
        <taxon>Dikarya</taxon>
        <taxon>Basidiomycota</taxon>
        <taxon>Agaricomycotina</taxon>
        <taxon>Agaricomycetes</taxon>
        <taxon>Agaricomycetidae</taxon>
        <taxon>Agaricales</taxon>
        <taxon>Agaricineae</taxon>
        <taxon>Psathyrellaceae</taxon>
        <taxon>Ephemerocybe</taxon>
    </lineage>
</organism>
<reference evidence="1 2" key="1">
    <citation type="submission" date="2020-07" db="EMBL/GenBank/DDBJ databases">
        <title>Comparative genomics of pyrophilous fungi reveals a link between fire events and developmental genes.</title>
        <authorList>
            <consortium name="DOE Joint Genome Institute"/>
            <person name="Steindorff A.S."/>
            <person name="Carver A."/>
            <person name="Calhoun S."/>
            <person name="Stillman K."/>
            <person name="Liu H."/>
            <person name="Lipzen A."/>
            <person name="Pangilinan J."/>
            <person name="Labutti K."/>
            <person name="Bruns T.D."/>
            <person name="Grigoriev I.V."/>
        </authorList>
    </citation>
    <scope>NUCLEOTIDE SEQUENCE [LARGE SCALE GENOMIC DNA]</scope>
    <source>
        <strain evidence="1 2">CBS 144469</strain>
    </source>
</reference>
<protein>
    <submittedName>
        <fullName evidence="1">Uncharacterized protein</fullName>
    </submittedName>
</protein>
<dbReference type="AlphaFoldDB" id="A0A8H6HRP0"/>
<dbReference type="GO" id="GO:0046982">
    <property type="term" value="F:protein heterodimerization activity"/>
    <property type="evidence" value="ECO:0007669"/>
    <property type="project" value="InterPro"/>
</dbReference>
<dbReference type="InterPro" id="IPR009072">
    <property type="entry name" value="Histone-fold"/>
</dbReference>
<evidence type="ECO:0000313" key="2">
    <source>
        <dbReference type="Proteomes" id="UP000521943"/>
    </source>
</evidence>
<dbReference type="Gene3D" id="1.10.20.10">
    <property type="entry name" value="Histone, subunit A"/>
    <property type="match status" value="1"/>
</dbReference>
<name>A0A8H6HRP0_9AGAR</name>
<feature type="non-terminal residue" evidence="1">
    <location>
        <position position="231"/>
    </location>
</feature>
<evidence type="ECO:0000313" key="1">
    <source>
        <dbReference type="EMBL" id="KAF6751469.1"/>
    </source>
</evidence>
<keyword evidence="2" id="KW-1185">Reference proteome</keyword>
<dbReference type="SUPFAM" id="SSF47113">
    <property type="entry name" value="Histone-fold"/>
    <property type="match status" value="1"/>
</dbReference>
<dbReference type="Proteomes" id="UP000521943">
    <property type="component" value="Unassembled WGS sequence"/>
</dbReference>
<comment type="caution">
    <text evidence="1">The sequence shown here is derived from an EMBL/GenBank/DDBJ whole genome shotgun (WGS) entry which is preliminary data.</text>
</comment>
<proteinExistence type="predicted"/>
<sequence>RRSGSIRRVLELEGGREYKMEDAPRLYPSSPSLLHFSFPHLSISAFVSLPPQYISPSSLPSALRLRCCLLRFGAVVVAHSELAGSMIARARRKPSLRRRTLACSLITTSPLGLFSDLGCSAALPHIARPLPSLRALSFHVHPRHHFPSSTFIARRRWRGLRRRRVLQDTGISNKAAAIRNSFVNDIFERIALTRLPNRPSLSRLGIGGLFHRSRSREIRTAVRLILLGNRP</sequence>